<sequence length="79" mass="9281">FPNVTIIALHPGLFLYDPWLLGRFEASTVSYLRDENGYMKAYFSMHIPPGRYIFYAQKDGYKTLDPCYYRCTIKGWSVI</sequence>
<dbReference type="EMBL" id="BART01028785">
    <property type="protein sequence ID" value="GAG93251.1"/>
    <property type="molecule type" value="Genomic_DNA"/>
</dbReference>
<proteinExistence type="predicted"/>
<gene>
    <name evidence="1" type="ORF">S01H4_50665</name>
</gene>
<accession>X1D9Z9</accession>
<feature type="non-terminal residue" evidence="1">
    <location>
        <position position="1"/>
    </location>
</feature>
<evidence type="ECO:0000313" key="1">
    <source>
        <dbReference type="EMBL" id="GAG93251.1"/>
    </source>
</evidence>
<dbReference type="AlphaFoldDB" id="X1D9Z9"/>
<protein>
    <submittedName>
        <fullName evidence="1">Uncharacterized protein</fullName>
    </submittedName>
</protein>
<name>X1D9Z9_9ZZZZ</name>
<reference evidence="1" key="1">
    <citation type="journal article" date="2014" name="Front. Microbiol.">
        <title>High frequency of phylogenetically diverse reductive dehalogenase-homologous genes in deep subseafloor sedimentary metagenomes.</title>
        <authorList>
            <person name="Kawai M."/>
            <person name="Futagami T."/>
            <person name="Toyoda A."/>
            <person name="Takaki Y."/>
            <person name="Nishi S."/>
            <person name="Hori S."/>
            <person name="Arai W."/>
            <person name="Tsubouchi T."/>
            <person name="Morono Y."/>
            <person name="Uchiyama I."/>
            <person name="Ito T."/>
            <person name="Fujiyama A."/>
            <person name="Inagaki F."/>
            <person name="Takami H."/>
        </authorList>
    </citation>
    <scope>NUCLEOTIDE SEQUENCE</scope>
    <source>
        <strain evidence="1">Expedition CK06-06</strain>
    </source>
</reference>
<comment type="caution">
    <text evidence="1">The sequence shown here is derived from an EMBL/GenBank/DDBJ whole genome shotgun (WGS) entry which is preliminary data.</text>
</comment>
<organism evidence="1">
    <name type="scientific">marine sediment metagenome</name>
    <dbReference type="NCBI Taxonomy" id="412755"/>
    <lineage>
        <taxon>unclassified sequences</taxon>
        <taxon>metagenomes</taxon>
        <taxon>ecological metagenomes</taxon>
    </lineage>
</organism>